<dbReference type="EMBL" id="CAJVQB010007012">
    <property type="protein sequence ID" value="CAG8695585.1"/>
    <property type="molecule type" value="Genomic_DNA"/>
</dbReference>
<proteinExistence type="predicted"/>
<feature type="compositionally biased region" description="Basic and acidic residues" evidence="1">
    <location>
        <begin position="43"/>
        <end position="57"/>
    </location>
</feature>
<comment type="caution">
    <text evidence="2">The sequence shown here is derived from an EMBL/GenBank/DDBJ whole genome shotgun (WGS) entry which is preliminary data.</text>
</comment>
<keyword evidence="3" id="KW-1185">Reference proteome</keyword>
<reference evidence="2 3" key="1">
    <citation type="submission" date="2021-06" db="EMBL/GenBank/DDBJ databases">
        <authorList>
            <person name="Kallberg Y."/>
            <person name="Tangrot J."/>
            <person name="Rosling A."/>
        </authorList>
    </citation>
    <scope>NUCLEOTIDE SEQUENCE [LARGE SCALE GENOMIC DNA]</scope>
    <source>
        <strain evidence="2 3">120-4 pot B 10/14</strain>
    </source>
</reference>
<dbReference type="Proteomes" id="UP000789901">
    <property type="component" value="Unassembled WGS sequence"/>
</dbReference>
<name>A0ABN7UXR8_GIGMA</name>
<evidence type="ECO:0000313" key="3">
    <source>
        <dbReference type="Proteomes" id="UP000789901"/>
    </source>
</evidence>
<sequence length="141" mass="16204">MESNTLSISETQYEHNNSLERERYAKCISRTIEETADTGPSETQRRASETTKEAEHQLHRKNWNKANNRASNATRLENYNTNAIIPYNFGHMNLECPKFQLPAITSPLTILHTLLVEENEQARAFRKKSACAKIDKRVIGQ</sequence>
<gene>
    <name evidence="2" type="ORF">GMARGA_LOCUS11793</name>
</gene>
<evidence type="ECO:0000313" key="2">
    <source>
        <dbReference type="EMBL" id="CAG8695585.1"/>
    </source>
</evidence>
<feature type="region of interest" description="Disordered" evidence="1">
    <location>
        <begin position="31"/>
        <end position="69"/>
    </location>
</feature>
<evidence type="ECO:0000256" key="1">
    <source>
        <dbReference type="SAM" id="MobiDB-lite"/>
    </source>
</evidence>
<accession>A0ABN7UXR8</accession>
<organism evidence="2 3">
    <name type="scientific">Gigaspora margarita</name>
    <dbReference type="NCBI Taxonomy" id="4874"/>
    <lineage>
        <taxon>Eukaryota</taxon>
        <taxon>Fungi</taxon>
        <taxon>Fungi incertae sedis</taxon>
        <taxon>Mucoromycota</taxon>
        <taxon>Glomeromycotina</taxon>
        <taxon>Glomeromycetes</taxon>
        <taxon>Diversisporales</taxon>
        <taxon>Gigasporaceae</taxon>
        <taxon>Gigaspora</taxon>
    </lineage>
</organism>
<protein>
    <submittedName>
        <fullName evidence="2">42146_t:CDS:1</fullName>
    </submittedName>
</protein>